<dbReference type="Gene3D" id="3.40.50.620">
    <property type="entry name" value="HUPs"/>
    <property type="match status" value="1"/>
</dbReference>
<evidence type="ECO:0000256" key="4">
    <source>
        <dbReference type="ARBA" id="ARBA00022679"/>
    </source>
</evidence>
<evidence type="ECO:0000256" key="10">
    <source>
        <dbReference type="HAMAP-Rule" id="MF_00244"/>
    </source>
</evidence>
<feature type="domain" description="Cytidyltransferase-like" evidence="11">
    <location>
        <begin position="7"/>
        <end position="175"/>
    </location>
</feature>
<dbReference type="Proteomes" id="UP000280696">
    <property type="component" value="Unassembled WGS sequence"/>
</dbReference>
<evidence type="ECO:0000256" key="2">
    <source>
        <dbReference type="ARBA" id="ARBA00005019"/>
    </source>
</evidence>
<evidence type="ECO:0000259" key="11">
    <source>
        <dbReference type="Pfam" id="PF01467"/>
    </source>
</evidence>
<dbReference type="CDD" id="cd02165">
    <property type="entry name" value="NMNAT"/>
    <property type="match status" value="1"/>
</dbReference>
<organism evidence="12 13">
    <name type="scientific">Parablautia intestinalis</name>
    <dbReference type="NCBI Taxonomy" id="2320100"/>
    <lineage>
        <taxon>Bacteria</taxon>
        <taxon>Bacillati</taxon>
        <taxon>Bacillota</taxon>
        <taxon>Clostridia</taxon>
        <taxon>Lachnospirales</taxon>
        <taxon>Lachnospiraceae</taxon>
        <taxon>Parablautia</taxon>
    </lineage>
</organism>
<keyword evidence="6 10" id="KW-0547">Nucleotide-binding</keyword>
<keyword evidence="7 10" id="KW-0067">ATP-binding</keyword>
<evidence type="ECO:0000256" key="8">
    <source>
        <dbReference type="ARBA" id="ARBA00023027"/>
    </source>
</evidence>
<evidence type="ECO:0000256" key="3">
    <source>
        <dbReference type="ARBA" id="ARBA00022642"/>
    </source>
</evidence>
<name>A0A3A9AP24_9FIRM</name>
<keyword evidence="8 10" id="KW-0520">NAD</keyword>
<dbReference type="GO" id="GO:0005524">
    <property type="term" value="F:ATP binding"/>
    <property type="evidence" value="ECO:0007669"/>
    <property type="project" value="UniProtKB-KW"/>
</dbReference>
<dbReference type="AlphaFoldDB" id="A0A3A9AP24"/>
<accession>A0A3A9AP24</accession>
<evidence type="ECO:0000256" key="7">
    <source>
        <dbReference type="ARBA" id="ARBA00022840"/>
    </source>
</evidence>
<dbReference type="HAMAP" id="MF_00244">
    <property type="entry name" value="NaMN_adenylyltr"/>
    <property type="match status" value="1"/>
</dbReference>
<comment type="caution">
    <text evidence="12">The sequence shown here is derived from an EMBL/GenBank/DDBJ whole genome shotgun (WGS) entry which is preliminary data.</text>
</comment>
<keyword evidence="5 10" id="KW-0548">Nucleotidyltransferase</keyword>
<dbReference type="EC" id="2.7.7.18" evidence="10"/>
<keyword evidence="13" id="KW-1185">Reference proteome</keyword>
<evidence type="ECO:0000256" key="1">
    <source>
        <dbReference type="ARBA" id="ARBA00002324"/>
    </source>
</evidence>
<comment type="pathway">
    <text evidence="2 10">Cofactor biosynthesis; NAD(+) biosynthesis; deamido-NAD(+) from nicotinate D-ribonucleotide: step 1/1.</text>
</comment>
<dbReference type="PANTHER" id="PTHR39321:SF3">
    <property type="entry name" value="PHOSPHOPANTETHEINE ADENYLYLTRANSFERASE"/>
    <property type="match status" value="1"/>
</dbReference>
<dbReference type="InterPro" id="IPR014729">
    <property type="entry name" value="Rossmann-like_a/b/a_fold"/>
</dbReference>
<evidence type="ECO:0000313" key="13">
    <source>
        <dbReference type="Proteomes" id="UP000280696"/>
    </source>
</evidence>
<dbReference type="InterPro" id="IPR005248">
    <property type="entry name" value="NadD/NMNAT"/>
</dbReference>
<dbReference type="Pfam" id="PF01467">
    <property type="entry name" value="CTP_transf_like"/>
    <property type="match status" value="1"/>
</dbReference>
<keyword evidence="4 10" id="KW-0808">Transferase</keyword>
<evidence type="ECO:0000256" key="5">
    <source>
        <dbReference type="ARBA" id="ARBA00022695"/>
    </source>
</evidence>
<dbReference type="PANTHER" id="PTHR39321">
    <property type="entry name" value="NICOTINATE-NUCLEOTIDE ADENYLYLTRANSFERASE-RELATED"/>
    <property type="match status" value="1"/>
</dbReference>
<evidence type="ECO:0000256" key="9">
    <source>
        <dbReference type="ARBA" id="ARBA00048721"/>
    </source>
</evidence>
<reference evidence="12 13" key="1">
    <citation type="submission" date="2018-09" db="EMBL/GenBank/DDBJ databases">
        <title>Murine metabolic-syndrome-specific gut microbial biobank.</title>
        <authorList>
            <person name="Liu C."/>
        </authorList>
    </citation>
    <scope>NUCLEOTIDE SEQUENCE [LARGE SCALE GENOMIC DNA]</scope>
    <source>
        <strain evidence="12 13">0.1xD8-82</strain>
    </source>
</reference>
<dbReference type="NCBIfam" id="TIGR00482">
    <property type="entry name" value="nicotinate (nicotinamide) nucleotide adenylyltransferase"/>
    <property type="match status" value="1"/>
</dbReference>
<comment type="similarity">
    <text evidence="10">Belongs to the NadD family.</text>
</comment>
<gene>
    <name evidence="10" type="primary">nadD</name>
    <name evidence="12" type="ORF">D7V94_05470</name>
</gene>
<comment type="catalytic activity">
    <reaction evidence="9 10">
        <text>nicotinate beta-D-ribonucleotide + ATP + H(+) = deamido-NAD(+) + diphosphate</text>
        <dbReference type="Rhea" id="RHEA:22860"/>
        <dbReference type="ChEBI" id="CHEBI:15378"/>
        <dbReference type="ChEBI" id="CHEBI:30616"/>
        <dbReference type="ChEBI" id="CHEBI:33019"/>
        <dbReference type="ChEBI" id="CHEBI:57502"/>
        <dbReference type="ChEBI" id="CHEBI:58437"/>
        <dbReference type="EC" id="2.7.7.18"/>
    </reaction>
</comment>
<keyword evidence="3 10" id="KW-0662">Pyridine nucleotide biosynthesis</keyword>
<dbReference type="RefSeq" id="WP_120467594.1">
    <property type="nucleotide sequence ID" value="NZ_CATJBT010000145.1"/>
</dbReference>
<dbReference type="SUPFAM" id="SSF52374">
    <property type="entry name" value="Nucleotidylyl transferase"/>
    <property type="match status" value="1"/>
</dbReference>
<evidence type="ECO:0000313" key="12">
    <source>
        <dbReference type="EMBL" id="RKI92774.1"/>
    </source>
</evidence>
<evidence type="ECO:0000256" key="6">
    <source>
        <dbReference type="ARBA" id="ARBA00022741"/>
    </source>
</evidence>
<dbReference type="GO" id="GO:0004515">
    <property type="term" value="F:nicotinate-nucleotide adenylyltransferase activity"/>
    <property type="evidence" value="ECO:0007669"/>
    <property type="project" value="UniProtKB-UniRule"/>
</dbReference>
<dbReference type="OrthoDB" id="5295945at2"/>
<sequence>MSKKTGIMGGTFNPIHNGHLLLAEEAREFLNLDEVIFMPSGNSYMKSAASILKGEMRARMVELAISGNPYYLLSRMELERKGPTYTCDTLVQLKNSYPENEFYFIAGADTLLTLEGWKNPEMVLKNCIMAVAVRGMGAESRLRQKADSLMRRYQADIRLLPVRYVDISSSEIRQRRMEGRSIRYMVPENVFNYIVQNDLFCNSSALR</sequence>
<comment type="function">
    <text evidence="1 10">Catalyzes the reversible adenylation of nicotinate mononucleotide (NaMN) to nicotinic acid adenine dinucleotide (NaAD).</text>
</comment>
<protein>
    <recommendedName>
        <fullName evidence="10">Probable nicotinate-nucleotide adenylyltransferase</fullName>
        <ecNumber evidence="10">2.7.7.18</ecNumber>
    </recommendedName>
    <alternativeName>
        <fullName evidence="10">Deamido-NAD(+) diphosphorylase</fullName>
    </alternativeName>
    <alternativeName>
        <fullName evidence="10">Deamido-NAD(+) pyrophosphorylase</fullName>
    </alternativeName>
    <alternativeName>
        <fullName evidence="10">Nicotinate mononucleotide adenylyltransferase</fullName>
        <shortName evidence="10">NaMN adenylyltransferase</shortName>
    </alternativeName>
</protein>
<dbReference type="NCBIfam" id="NF000840">
    <property type="entry name" value="PRK00071.1-3"/>
    <property type="match status" value="1"/>
</dbReference>
<dbReference type="InterPro" id="IPR004821">
    <property type="entry name" value="Cyt_trans-like"/>
</dbReference>
<dbReference type="NCBIfam" id="TIGR00125">
    <property type="entry name" value="cyt_tran_rel"/>
    <property type="match status" value="1"/>
</dbReference>
<dbReference type="UniPathway" id="UPA00253">
    <property type="reaction ID" value="UER00332"/>
</dbReference>
<proteinExistence type="inferred from homology"/>
<dbReference type="GO" id="GO:0009435">
    <property type="term" value="P:NAD+ biosynthetic process"/>
    <property type="evidence" value="ECO:0007669"/>
    <property type="project" value="UniProtKB-UniRule"/>
</dbReference>
<dbReference type="EMBL" id="RAYQ01000004">
    <property type="protein sequence ID" value="RKI92774.1"/>
    <property type="molecule type" value="Genomic_DNA"/>
</dbReference>